<evidence type="ECO:0000313" key="1">
    <source>
        <dbReference type="EMBL" id="CAA2145034.1"/>
    </source>
</evidence>
<dbReference type="RefSeq" id="WP_339163441.1">
    <property type="nucleotide sequence ID" value="NZ_LR743511.1"/>
</dbReference>
<protein>
    <submittedName>
        <fullName evidence="1">Uncharacterized protein</fullName>
    </submittedName>
</protein>
<gene>
    <name evidence="1" type="ORF">MBLL_04154</name>
</gene>
<dbReference type="EMBL" id="LR743511">
    <property type="protein sequence ID" value="CAA2145034.1"/>
    <property type="molecule type" value="Genomic_DNA"/>
</dbReference>
<organism evidence="1">
    <name type="scientific">Methylobacterium bullatum</name>
    <dbReference type="NCBI Taxonomy" id="570505"/>
    <lineage>
        <taxon>Bacteria</taxon>
        <taxon>Pseudomonadati</taxon>
        <taxon>Pseudomonadota</taxon>
        <taxon>Alphaproteobacteria</taxon>
        <taxon>Hyphomicrobiales</taxon>
        <taxon>Methylobacteriaceae</taxon>
        <taxon>Methylobacterium</taxon>
    </lineage>
</organism>
<sequence>METHFEQFGRTDLGQRLIALIDTPDRYTEFRALSEKGLPAVTALVPVLSPVLMPLEQTDLKRLNAAKQFVGRYVGTIMRKYGHTIVRPSASVPGKLFDVAAVWSGAPSSDAEEDTQAD</sequence>
<proteinExistence type="predicted"/>
<reference evidence="1" key="1">
    <citation type="submission" date="2019-12" db="EMBL/GenBank/DDBJ databases">
        <authorList>
            <person name="Cremers G."/>
        </authorList>
    </citation>
    <scope>NUCLEOTIDE SEQUENCE</scope>
    <source>
        <strain evidence="1">Mbul2</strain>
    </source>
</reference>
<name>A0A679K8T9_9HYPH</name>
<dbReference type="AlphaFoldDB" id="A0A679K8T9"/>
<accession>A0A679K8T9</accession>